<evidence type="ECO:0000313" key="10">
    <source>
        <dbReference type="Proteomes" id="UP000273500"/>
    </source>
</evidence>
<dbReference type="RefSeq" id="WP_125421519.1">
    <property type="nucleotide sequence ID" value="NZ_RWIT01000008.1"/>
</dbReference>
<dbReference type="GO" id="GO:0004673">
    <property type="term" value="F:protein histidine kinase activity"/>
    <property type="evidence" value="ECO:0007669"/>
    <property type="project" value="UniProtKB-EC"/>
</dbReference>
<keyword evidence="5" id="KW-0418">Kinase</keyword>
<evidence type="ECO:0000259" key="8">
    <source>
        <dbReference type="PROSITE" id="PS50113"/>
    </source>
</evidence>
<evidence type="ECO:0000256" key="2">
    <source>
        <dbReference type="ARBA" id="ARBA00012438"/>
    </source>
</evidence>
<evidence type="ECO:0000313" key="9">
    <source>
        <dbReference type="EMBL" id="RSK47548.1"/>
    </source>
</evidence>
<evidence type="ECO:0000256" key="4">
    <source>
        <dbReference type="ARBA" id="ARBA00022679"/>
    </source>
</evidence>
<dbReference type="InterPro" id="IPR000700">
    <property type="entry name" value="PAS-assoc_C"/>
</dbReference>
<comment type="caution">
    <text evidence="9">The sequence shown here is derived from an EMBL/GenBank/DDBJ whole genome shotgun (WGS) entry which is preliminary data.</text>
</comment>
<feature type="coiled-coil region" evidence="6">
    <location>
        <begin position="123"/>
        <end position="168"/>
    </location>
</feature>
<reference evidence="9 10" key="1">
    <citation type="submission" date="2018-12" db="EMBL/GenBank/DDBJ databases">
        <authorList>
            <person name="Feng G."/>
            <person name="Zhu H."/>
        </authorList>
    </citation>
    <scope>NUCLEOTIDE SEQUENCE [LARGE SCALE GENOMIC DNA]</scope>
    <source>
        <strain evidence="9 10">KCTC 12533</strain>
    </source>
</reference>
<evidence type="ECO:0000256" key="6">
    <source>
        <dbReference type="SAM" id="Coils"/>
    </source>
</evidence>
<dbReference type="SUPFAM" id="SSF55785">
    <property type="entry name" value="PYP-like sensor domain (PAS domain)"/>
    <property type="match status" value="1"/>
</dbReference>
<dbReference type="Pfam" id="PF08447">
    <property type="entry name" value="PAS_3"/>
    <property type="match status" value="1"/>
</dbReference>
<dbReference type="EMBL" id="RWIT01000008">
    <property type="protein sequence ID" value="RSK47548.1"/>
    <property type="molecule type" value="Genomic_DNA"/>
</dbReference>
<dbReference type="InterPro" id="IPR052162">
    <property type="entry name" value="Sensor_kinase/Photoreceptor"/>
</dbReference>
<evidence type="ECO:0000256" key="3">
    <source>
        <dbReference type="ARBA" id="ARBA00022553"/>
    </source>
</evidence>
<keyword evidence="6" id="KW-0175">Coiled coil</keyword>
<keyword evidence="3" id="KW-0597">Phosphoprotein</keyword>
<protein>
    <recommendedName>
        <fullName evidence="2">histidine kinase</fullName>
        <ecNumber evidence="2">2.7.13.3</ecNumber>
    </recommendedName>
</protein>
<dbReference type="PROSITE" id="PS50113">
    <property type="entry name" value="PAC"/>
    <property type="match status" value="1"/>
</dbReference>
<feature type="domain" description="PAC" evidence="8">
    <location>
        <begin position="81"/>
        <end position="135"/>
    </location>
</feature>
<dbReference type="PANTHER" id="PTHR43304:SF1">
    <property type="entry name" value="PAC DOMAIN-CONTAINING PROTEIN"/>
    <property type="match status" value="1"/>
</dbReference>
<dbReference type="InterPro" id="IPR013655">
    <property type="entry name" value="PAS_fold_3"/>
</dbReference>
<dbReference type="PROSITE" id="PS50112">
    <property type="entry name" value="PAS"/>
    <property type="match status" value="1"/>
</dbReference>
<dbReference type="Proteomes" id="UP000273500">
    <property type="component" value="Unassembled WGS sequence"/>
</dbReference>
<accession>A0A3R9P0H7</accession>
<proteinExistence type="predicted"/>
<keyword evidence="4" id="KW-0808">Transferase</keyword>
<name>A0A3R9P0H7_9BACT</name>
<dbReference type="OrthoDB" id="9766459at2"/>
<evidence type="ECO:0000256" key="1">
    <source>
        <dbReference type="ARBA" id="ARBA00000085"/>
    </source>
</evidence>
<dbReference type="PANTHER" id="PTHR43304">
    <property type="entry name" value="PHYTOCHROME-LIKE PROTEIN CPH1"/>
    <property type="match status" value="1"/>
</dbReference>
<dbReference type="AlphaFoldDB" id="A0A3R9P0H7"/>
<feature type="domain" description="PAS" evidence="7">
    <location>
        <begin position="5"/>
        <end position="76"/>
    </location>
</feature>
<organism evidence="9 10">
    <name type="scientific">Hymenobacter rigui</name>
    <dbReference type="NCBI Taxonomy" id="334424"/>
    <lineage>
        <taxon>Bacteria</taxon>
        <taxon>Pseudomonadati</taxon>
        <taxon>Bacteroidota</taxon>
        <taxon>Cytophagia</taxon>
        <taxon>Cytophagales</taxon>
        <taxon>Hymenobacteraceae</taxon>
        <taxon>Hymenobacter</taxon>
    </lineage>
</organism>
<keyword evidence="10" id="KW-1185">Reference proteome</keyword>
<dbReference type="InterPro" id="IPR000014">
    <property type="entry name" value="PAS"/>
</dbReference>
<evidence type="ECO:0000259" key="7">
    <source>
        <dbReference type="PROSITE" id="PS50112"/>
    </source>
</evidence>
<comment type="catalytic activity">
    <reaction evidence="1">
        <text>ATP + protein L-histidine = ADP + protein N-phospho-L-histidine.</text>
        <dbReference type="EC" id="2.7.13.3"/>
    </reaction>
</comment>
<evidence type="ECO:0000256" key="5">
    <source>
        <dbReference type="ARBA" id="ARBA00022777"/>
    </source>
</evidence>
<sequence length="169" mass="18856">MQSSDIERLQTAVDAAGVGTWDFNPLTGSLIWSDQCKRIFGLPVTAVVTYEDFLNGVHPEDRAHTHAAVERALDPAGAGTYDIEYRTRWQESGPAHWVRATGKAFFNADRTQAQRFIGTITDVSAYKALVEQLTRAYEDLEVKVTFRNLALEQEVSQLRAQLARSEGNP</sequence>
<gene>
    <name evidence="9" type="ORF">EI291_14930</name>
</gene>
<dbReference type="Gene3D" id="3.30.450.20">
    <property type="entry name" value="PAS domain"/>
    <property type="match status" value="1"/>
</dbReference>
<dbReference type="EC" id="2.7.13.3" evidence="2"/>
<dbReference type="InterPro" id="IPR035965">
    <property type="entry name" value="PAS-like_dom_sf"/>
</dbReference>